<keyword evidence="2" id="KW-0813">Transport</keyword>
<feature type="transmembrane region" description="Helical" evidence="7">
    <location>
        <begin position="457"/>
        <end position="481"/>
    </location>
</feature>
<dbReference type="GO" id="GO:0005886">
    <property type="term" value="C:plasma membrane"/>
    <property type="evidence" value="ECO:0007669"/>
    <property type="project" value="TreeGrafter"/>
</dbReference>
<feature type="transmembrane region" description="Helical" evidence="7">
    <location>
        <begin position="238"/>
        <end position="257"/>
    </location>
</feature>
<dbReference type="AlphaFoldDB" id="A0A8T9BYA5"/>
<evidence type="ECO:0000259" key="8">
    <source>
        <dbReference type="PROSITE" id="PS50850"/>
    </source>
</evidence>
<feature type="region of interest" description="Disordered" evidence="6">
    <location>
        <begin position="552"/>
        <end position="581"/>
    </location>
</feature>
<organism evidence="9 10">
    <name type="scientific">Lachnellula suecica</name>
    <dbReference type="NCBI Taxonomy" id="602035"/>
    <lineage>
        <taxon>Eukaryota</taxon>
        <taxon>Fungi</taxon>
        <taxon>Dikarya</taxon>
        <taxon>Ascomycota</taxon>
        <taxon>Pezizomycotina</taxon>
        <taxon>Leotiomycetes</taxon>
        <taxon>Helotiales</taxon>
        <taxon>Lachnaceae</taxon>
        <taxon>Lachnellula</taxon>
    </lineage>
</organism>
<evidence type="ECO:0000256" key="3">
    <source>
        <dbReference type="ARBA" id="ARBA00022692"/>
    </source>
</evidence>
<dbReference type="Pfam" id="PF07690">
    <property type="entry name" value="MFS_1"/>
    <property type="match status" value="1"/>
</dbReference>
<accession>A0A8T9BYA5</accession>
<evidence type="ECO:0000256" key="5">
    <source>
        <dbReference type="ARBA" id="ARBA00023136"/>
    </source>
</evidence>
<keyword evidence="4 7" id="KW-1133">Transmembrane helix</keyword>
<dbReference type="OrthoDB" id="440553at2759"/>
<dbReference type="InterPro" id="IPR011701">
    <property type="entry name" value="MFS"/>
</dbReference>
<keyword evidence="5 7" id="KW-0472">Membrane</keyword>
<feature type="transmembrane region" description="Helical" evidence="7">
    <location>
        <begin position="149"/>
        <end position="166"/>
    </location>
</feature>
<feature type="transmembrane region" description="Helical" evidence="7">
    <location>
        <begin position="82"/>
        <end position="102"/>
    </location>
</feature>
<dbReference type="FunFam" id="1.20.1720.10:FF:000009">
    <property type="entry name" value="MFS multidrug transporter"/>
    <property type="match status" value="1"/>
</dbReference>
<dbReference type="PROSITE" id="PS50850">
    <property type="entry name" value="MFS"/>
    <property type="match status" value="1"/>
</dbReference>
<sequence length="581" mass="63712">MAQDNHMQDAEKAEAVGASIQGAVLEDPAGTIPSSTTESSHIPTSDSEESQIGQNGGPDLEQLAAVQTGPVYSAFSTWKKRYIVIMVTWAAFVSPTSANIYFPALNPIKEQLNVSTTLINLTLTSYMIFQGLAPTVFGDLADMAGRRPAYILAFIVYLGANIGLALQDSYAALFILRCLQSTGSSGAIALGYGVVADISTSSERGKYMGIVGAGTMMGPAFGPVIGGILAQFLGWRSIFWFLVIVAACFLIPFALTVPETGRNVVGNGSVPPQGWNMSVLEWYRLRKEFKSAGGLSRSVTAEGRRREQAELAKHRKLRWPNPLKTVHIIMEKDMAVVLIYNALIYTAFYDIVATIPQLFQEIYGFNDLQVGLCYLPFGCGCALASFINGKMLDRNYKRVARQIGFTIDRKRGDDLRHFPIERARLELIWPLLSFGLACYLCYGWVLEKNANLAAPLVLQFLIGLTVNGSFNILSTLVVDLYPQSPSTATAANNLVRCLVGAGGTGIINIMIDGMGRGWCFTFIALVCIATMPMLWVELKWGPVWREERRVRMDRRDEEKRSAEEEISNASAGQTGIQDEKN</sequence>
<feature type="region of interest" description="Disordered" evidence="6">
    <location>
        <begin position="1"/>
        <end position="20"/>
    </location>
</feature>
<evidence type="ECO:0000256" key="7">
    <source>
        <dbReference type="SAM" id="Phobius"/>
    </source>
</evidence>
<comment type="subcellular location">
    <subcellularLocation>
        <location evidence="1">Membrane</location>
        <topology evidence="1">Multi-pass membrane protein</topology>
    </subcellularLocation>
</comment>
<keyword evidence="3 7" id="KW-0812">Transmembrane</keyword>
<feature type="domain" description="Major facilitator superfamily (MFS) profile" evidence="8">
    <location>
        <begin position="83"/>
        <end position="539"/>
    </location>
</feature>
<feature type="compositionally biased region" description="Polar residues" evidence="6">
    <location>
        <begin position="567"/>
        <end position="581"/>
    </location>
</feature>
<feature type="compositionally biased region" description="Basic and acidic residues" evidence="6">
    <location>
        <begin position="552"/>
        <end position="563"/>
    </location>
</feature>
<feature type="transmembrane region" description="Helical" evidence="7">
    <location>
        <begin position="493"/>
        <end position="511"/>
    </location>
</feature>
<feature type="transmembrane region" description="Helical" evidence="7">
    <location>
        <begin position="172"/>
        <end position="195"/>
    </location>
</feature>
<dbReference type="SUPFAM" id="SSF103473">
    <property type="entry name" value="MFS general substrate transporter"/>
    <property type="match status" value="1"/>
</dbReference>
<gene>
    <name evidence="9" type="primary">ITP1_3</name>
    <name evidence="9" type="ORF">LSUE1_G004859</name>
</gene>
<feature type="transmembrane region" description="Helical" evidence="7">
    <location>
        <begin position="207"/>
        <end position="232"/>
    </location>
</feature>
<keyword evidence="10" id="KW-1185">Reference proteome</keyword>
<evidence type="ECO:0000256" key="6">
    <source>
        <dbReference type="SAM" id="MobiDB-lite"/>
    </source>
</evidence>
<dbReference type="Proteomes" id="UP000469558">
    <property type="component" value="Unassembled WGS sequence"/>
</dbReference>
<reference evidence="9 10" key="1">
    <citation type="submission" date="2018-05" db="EMBL/GenBank/DDBJ databases">
        <title>Genome sequencing and assembly of the regulated plant pathogen Lachnellula willkommii and related sister species for the development of diagnostic species identification markers.</title>
        <authorList>
            <person name="Giroux E."/>
            <person name="Bilodeau G."/>
        </authorList>
    </citation>
    <scope>NUCLEOTIDE SEQUENCE [LARGE SCALE GENOMIC DNA]</scope>
    <source>
        <strain evidence="9 10">CBS 268.59</strain>
    </source>
</reference>
<dbReference type="Gene3D" id="1.20.1720.10">
    <property type="entry name" value="Multidrug resistance protein D"/>
    <property type="match status" value="1"/>
</dbReference>
<evidence type="ECO:0000313" key="9">
    <source>
        <dbReference type="EMBL" id="TVY71196.1"/>
    </source>
</evidence>
<feature type="region of interest" description="Disordered" evidence="6">
    <location>
        <begin position="26"/>
        <end position="58"/>
    </location>
</feature>
<feature type="transmembrane region" description="Helical" evidence="7">
    <location>
        <begin position="114"/>
        <end position="137"/>
    </location>
</feature>
<dbReference type="CDD" id="cd17323">
    <property type="entry name" value="MFS_Tpo1_MDR_like"/>
    <property type="match status" value="1"/>
</dbReference>
<feature type="compositionally biased region" description="Polar residues" evidence="6">
    <location>
        <begin position="32"/>
        <end position="53"/>
    </location>
</feature>
<feature type="transmembrane region" description="Helical" evidence="7">
    <location>
        <begin position="427"/>
        <end position="445"/>
    </location>
</feature>
<evidence type="ECO:0000313" key="10">
    <source>
        <dbReference type="Proteomes" id="UP000469558"/>
    </source>
</evidence>
<feature type="compositionally biased region" description="Basic and acidic residues" evidence="6">
    <location>
        <begin position="1"/>
        <end position="14"/>
    </location>
</feature>
<evidence type="ECO:0000256" key="1">
    <source>
        <dbReference type="ARBA" id="ARBA00004141"/>
    </source>
</evidence>
<evidence type="ECO:0000256" key="4">
    <source>
        <dbReference type="ARBA" id="ARBA00022989"/>
    </source>
</evidence>
<dbReference type="PANTHER" id="PTHR23502">
    <property type="entry name" value="MAJOR FACILITATOR SUPERFAMILY"/>
    <property type="match status" value="1"/>
</dbReference>
<dbReference type="EMBL" id="QGMK01001314">
    <property type="protein sequence ID" value="TVY71196.1"/>
    <property type="molecule type" value="Genomic_DNA"/>
</dbReference>
<evidence type="ECO:0000256" key="2">
    <source>
        <dbReference type="ARBA" id="ARBA00022448"/>
    </source>
</evidence>
<protein>
    <submittedName>
        <fullName evidence="9">Itaconate transport protein</fullName>
    </submittedName>
</protein>
<feature type="transmembrane region" description="Helical" evidence="7">
    <location>
        <begin position="368"/>
        <end position="388"/>
    </location>
</feature>
<feature type="transmembrane region" description="Helical" evidence="7">
    <location>
        <begin position="334"/>
        <end position="356"/>
    </location>
</feature>
<name>A0A8T9BYA5_9HELO</name>
<comment type="caution">
    <text evidence="9">The sequence shown here is derived from an EMBL/GenBank/DDBJ whole genome shotgun (WGS) entry which is preliminary data.</text>
</comment>
<feature type="transmembrane region" description="Helical" evidence="7">
    <location>
        <begin position="517"/>
        <end position="536"/>
    </location>
</feature>
<dbReference type="InterPro" id="IPR036259">
    <property type="entry name" value="MFS_trans_sf"/>
</dbReference>
<dbReference type="PANTHER" id="PTHR23502:SF51">
    <property type="entry name" value="QUINIDINE RESISTANCE PROTEIN 1-RELATED"/>
    <property type="match status" value="1"/>
</dbReference>
<dbReference type="GO" id="GO:0022857">
    <property type="term" value="F:transmembrane transporter activity"/>
    <property type="evidence" value="ECO:0007669"/>
    <property type="project" value="InterPro"/>
</dbReference>
<dbReference type="InterPro" id="IPR020846">
    <property type="entry name" value="MFS_dom"/>
</dbReference>
<dbReference type="Gene3D" id="1.20.1250.20">
    <property type="entry name" value="MFS general substrate transporter like domains"/>
    <property type="match status" value="1"/>
</dbReference>
<proteinExistence type="predicted"/>